<reference evidence="3" key="1">
    <citation type="submission" date="2014-09" db="EMBL/GenBank/DDBJ databases">
        <title>Vibrio variabilis JCM 19239. (C206) whole genome shotgun sequence.</title>
        <authorList>
            <person name="Sawabe T."/>
            <person name="Meirelles P."/>
            <person name="Nakanishi M."/>
            <person name="Sayaka M."/>
            <person name="Hattori M."/>
            <person name="Ohkuma M."/>
        </authorList>
    </citation>
    <scope>NUCLEOTIDE SEQUENCE [LARGE SCALE GENOMIC DNA]</scope>
    <source>
        <strain evidence="3">JCM 19239</strain>
    </source>
</reference>
<dbReference type="Gene3D" id="2.40.30.170">
    <property type="match status" value="1"/>
</dbReference>
<dbReference type="EMBL" id="BBMS01000068">
    <property type="protein sequence ID" value="GAL29576.1"/>
    <property type="molecule type" value="Genomic_DNA"/>
</dbReference>
<name>A0ABQ0JLE4_9VIBR</name>
<organism evidence="2 3">
    <name type="scientific">Vibrio variabilis</name>
    <dbReference type="NCBI Taxonomy" id="990271"/>
    <lineage>
        <taxon>Bacteria</taxon>
        <taxon>Pseudomonadati</taxon>
        <taxon>Pseudomonadota</taxon>
        <taxon>Gammaproteobacteria</taxon>
        <taxon>Vibrionales</taxon>
        <taxon>Vibrionaceae</taxon>
        <taxon>Vibrio</taxon>
    </lineage>
</organism>
<protein>
    <submittedName>
        <fullName evidence="2">Membrane-fusion protein</fullName>
    </submittedName>
</protein>
<accession>A0ABQ0JLE4</accession>
<dbReference type="SUPFAM" id="SSF111369">
    <property type="entry name" value="HlyD-like secretion proteins"/>
    <property type="match status" value="1"/>
</dbReference>
<evidence type="ECO:0000256" key="1">
    <source>
        <dbReference type="ARBA" id="ARBA00009477"/>
    </source>
</evidence>
<dbReference type="Proteomes" id="UP000029223">
    <property type="component" value="Unassembled WGS sequence"/>
</dbReference>
<evidence type="ECO:0000313" key="2">
    <source>
        <dbReference type="EMBL" id="GAL29576.1"/>
    </source>
</evidence>
<comment type="caution">
    <text evidence="2">The sequence shown here is derived from an EMBL/GenBank/DDBJ whole genome shotgun (WGS) entry which is preliminary data.</text>
</comment>
<dbReference type="PANTHER" id="PTHR30469">
    <property type="entry name" value="MULTIDRUG RESISTANCE PROTEIN MDTA"/>
    <property type="match status" value="1"/>
</dbReference>
<dbReference type="NCBIfam" id="TIGR01730">
    <property type="entry name" value="RND_mfp"/>
    <property type="match status" value="1"/>
</dbReference>
<dbReference type="InterPro" id="IPR006143">
    <property type="entry name" value="RND_pump_MFP"/>
</dbReference>
<sequence>MVETIEVSKPVEQQYREFRGQVVTAEQTNLSFRIQGEIAHLLVKPGQSVKKGQVVAKLDDKKLQQQYRDALAQYELATKQLRRGAELYSREMISSSELDELTSNRQLTKAQYQNIQHQIQYTSLKAPFAGVVAEVDKERFENVGPGETVVSIYQDDKVYVKISLSDHILASITPQAQRDAYEPRAFFSGQDKSYTMEYLEHSSEPDAVSRAYELWLQMPQPDAKILPGTSVSVHVDMVAAGLSTIQGYQLPMTVLEAGNQPSEFFVWKHEEGVATKTPVRVDQVNSFGVIVDSGVSQGDILISSSLRKLRDGEAVALMENNK</sequence>
<dbReference type="PANTHER" id="PTHR30469:SF20">
    <property type="entry name" value="EFFLUX RND TRANSPORTER PERIPLASMIC ADAPTOR SUBUNIT"/>
    <property type="match status" value="1"/>
</dbReference>
<comment type="similarity">
    <text evidence="1">Belongs to the membrane fusion protein (MFP) (TC 8.A.1) family.</text>
</comment>
<gene>
    <name evidence="2" type="ORF">JCM19239_2693</name>
</gene>
<proteinExistence type="inferred from homology"/>
<dbReference type="Gene3D" id="1.10.287.470">
    <property type="entry name" value="Helix hairpin bin"/>
    <property type="match status" value="1"/>
</dbReference>
<keyword evidence="3" id="KW-1185">Reference proteome</keyword>
<dbReference type="Gene3D" id="2.40.50.100">
    <property type="match status" value="1"/>
</dbReference>
<evidence type="ECO:0000313" key="3">
    <source>
        <dbReference type="Proteomes" id="UP000029223"/>
    </source>
</evidence>
<dbReference type="Gene3D" id="2.40.420.20">
    <property type="match status" value="1"/>
</dbReference>